<sequence length="405" mass="44937">MDGEYTANERDICEATKRLLLLLFGHVLRLRNGGIHVAKRIGVGEAATTSTGGTTVVCRPRMMMMVMMMMMRLTMRMMVVVGVRHGLWNWCGATTGMLLLLLLVLHKSTVLMMMKIGHSEPQLVPEPPIVPRYHGARPCQYVHDRVHRQHRPGHGGDQHYALLAPRRTYQLQRRLQCRPELGLRPLELQELDAHEQDQLAGCVRRRLYRVAEKAGPAVHVPIVQTHAVPVVLELLTDLTSDQVGIGRTVQQIGVVQLLAVLAALERRQRVLAQPHTVPGVGPQAHILPEQHDQRNEHDRQHQTGQHRDQQRQIVDEVVVDDRALHAVATGTTAGRCPSHSFTTSGSGFPPAHRNSPQLVSSDDSVCSSDCAADPLLRYIRSSQSSSLGSSSQEHSSALPSSETDR</sequence>
<feature type="region of interest" description="Disordered" evidence="1">
    <location>
        <begin position="330"/>
        <end position="365"/>
    </location>
</feature>
<reference evidence="3" key="1">
    <citation type="submission" date="2020-05" db="UniProtKB">
        <authorList>
            <consortium name="EnsemblMetazoa"/>
        </authorList>
    </citation>
    <scope>IDENTIFICATION</scope>
    <source>
        <strain evidence="3">MAF</strain>
    </source>
</reference>
<keyword evidence="2" id="KW-0812">Transmembrane</keyword>
<evidence type="ECO:0000256" key="2">
    <source>
        <dbReference type="SAM" id="Phobius"/>
    </source>
</evidence>
<keyword evidence="2" id="KW-1133">Transmembrane helix</keyword>
<feature type="region of interest" description="Disordered" evidence="1">
    <location>
        <begin position="382"/>
        <end position="405"/>
    </location>
</feature>
<dbReference type="Proteomes" id="UP000075903">
    <property type="component" value="Unassembled WGS sequence"/>
</dbReference>
<keyword evidence="2" id="KW-0472">Membrane</keyword>
<feature type="region of interest" description="Disordered" evidence="1">
    <location>
        <begin position="291"/>
        <end position="311"/>
    </location>
</feature>
<organism evidence="3 4">
    <name type="scientific">Anopheles merus</name>
    <name type="common">Mosquito</name>
    <dbReference type="NCBI Taxonomy" id="30066"/>
    <lineage>
        <taxon>Eukaryota</taxon>
        <taxon>Metazoa</taxon>
        <taxon>Ecdysozoa</taxon>
        <taxon>Arthropoda</taxon>
        <taxon>Hexapoda</taxon>
        <taxon>Insecta</taxon>
        <taxon>Pterygota</taxon>
        <taxon>Neoptera</taxon>
        <taxon>Endopterygota</taxon>
        <taxon>Diptera</taxon>
        <taxon>Nematocera</taxon>
        <taxon>Culicoidea</taxon>
        <taxon>Culicidae</taxon>
        <taxon>Anophelinae</taxon>
        <taxon>Anopheles</taxon>
    </lineage>
</organism>
<protein>
    <submittedName>
        <fullName evidence="3">Uncharacterized protein</fullName>
    </submittedName>
</protein>
<evidence type="ECO:0000256" key="1">
    <source>
        <dbReference type="SAM" id="MobiDB-lite"/>
    </source>
</evidence>
<dbReference type="EnsemblMetazoa" id="AMEM003748-RA">
    <property type="protein sequence ID" value="AMEM003748-PA"/>
    <property type="gene ID" value="AMEM003748"/>
</dbReference>
<name>A0A182UU91_ANOME</name>
<evidence type="ECO:0000313" key="4">
    <source>
        <dbReference type="Proteomes" id="UP000075903"/>
    </source>
</evidence>
<feature type="compositionally biased region" description="Low complexity" evidence="1">
    <location>
        <begin position="382"/>
        <end position="396"/>
    </location>
</feature>
<accession>A0A182UU91</accession>
<feature type="transmembrane region" description="Helical" evidence="2">
    <location>
        <begin position="87"/>
        <end position="105"/>
    </location>
</feature>
<dbReference type="AlphaFoldDB" id="A0A182UU91"/>
<evidence type="ECO:0000313" key="3">
    <source>
        <dbReference type="EnsemblMetazoa" id="AMEM003748-PA"/>
    </source>
</evidence>
<proteinExistence type="predicted"/>
<keyword evidence="4" id="KW-1185">Reference proteome</keyword>
<dbReference type="VEuPathDB" id="VectorBase:AMEM003748"/>